<dbReference type="Proteomes" id="UP000442619">
    <property type="component" value="Unassembled WGS sequence"/>
</dbReference>
<protein>
    <submittedName>
        <fullName evidence="1">Uncharacterized protein</fullName>
    </submittedName>
</protein>
<dbReference type="Gene3D" id="3.80.30.10">
    <property type="entry name" value="pyruvate-formate lyase- activating enzyme"/>
    <property type="match status" value="1"/>
</dbReference>
<proteinExistence type="predicted"/>
<keyword evidence="2" id="KW-1185">Reference proteome</keyword>
<comment type="caution">
    <text evidence="1">The sequence shown here is derived from an EMBL/GenBank/DDBJ whole genome shotgun (WGS) entry which is preliminary data.</text>
</comment>
<dbReference type="RefSeq" id="WP_154514453.1">
    <property type="nucleotide sequence ID" value="NZ_VUNM01000003.1"/>
</dbReference>
<reference evidence="1 2" key="1">
    <citation type="submission" date="2019-08" db="EMBL/GenBank/DDBJ databases">
        <title>In-depth cultivation of the pig gut microbiome towards novel bacterial diversity and tailored functional studies.</title>
        <authorList>
            <person name="Wylensek D."/>
            <person name="Hitch T.C.A."/>
            <person name="Clavel T."/>
        </authorList>
    </citation>
    <scope>NUCLEOTIDE SEQUENCE [LARGE SCALE GENOMIC DNA]</scope>
    <source>
        <strain evidence="1 2">CA-Schmier-601-WT-3</strain>
    </source>
</reference>
<organism evidence="1 2">
    <name type="scientific">Sharpea porci</name>
    <dbReference type="NCBI Taxonomy" id="2652286"/>
    <lineage>
        <taxon>Bacteria</taxon>
        <taxon>Bacillati</taxon>
        <taxon>Bacillota</taxon>
        <taxon>Erysipelotrichia</taxon>
        <taxon>Erysipelotrichales</taxon>
        <taxon>Coprobacillaceae</taxon>
        <taxon>Sharpea</taxon>
    </lineage>
</organism>
<evidence type="ECO:0000313" key="2">
    <source>
        <dbReference type="Proteomes" id="UP000442619"/>
    </source>
</evidence>
<dbReference type="EMBL" id="VUNM01000003">
    <property type="protein sequence ID" value="MST88521.1"/>
    <property type="molecule type" value="Genomic_DNA"/>
</dbReference>
<accession>A0A844FRC5</accession>
<sequence length="81" mass="9867">MNPDVYQAYTGVTIEHMKDNLLKLSRLVPKERLHIRIPHITHYNDKYYMAYSKMWVEDHLGVKPELFEYLELPYNEDEKRV</sequence>
<name>A0A844FRC5_9FIRM</name>
<gene>
    <name evidence="1" type="ORF">FYJ79_02815</name>
</gene>
<dbReference type="AlphaFoldDB" id="A0A844FRC5"/>
<evidence type="ECO:0000313" key="1">
    <source>
        <dbReference type="EMBL" id="MST88521.1"/>
    </source>
</evidence>